<dbReference type="EMBL" id="BAAAUX010000001">
    <property type="protein sequence ID" value="GAA2773703.1"/>
    <property type="molecule type" value="Genomic_DNA"/>
</dbReference>
<proteinExistence type="predicted"/>
<keyword evidence="2" id="KW-1185">Reference proteome</keyword>
<dbReference type="RefSeq" id="WP_344677363.1">
    <property type="nucleotide sequence ID" value="NZ_BAAAUX010000001.1"/>
</dbReference>
<reference evidence="1 2" key="1">
    <citation type="journal article" date="2019" name="Int. J. Syst. Evol. Microbiol.">
        <title>The Global Catalogue of Microorganisms (GCM) 10K type strain sequencing project: providing services to taxonomists for standard genome sequencing and annotation.</title>
        <authorList>
            <consortium name="The Broad Institute Genomics Platform"/>
            <consortium name="The Broad Institute Genome Sequencing Center for Infectious Disease"/>
            <person name="Wu L."/>
            <person name="Ma J."/>
        </authorList>
    </citation>
    <scope>NUCLEOTIDE SEQUENCE [LARGE SCALE GENOMIC DNA]</scope>
    <source>
        <strain evidence="1 2">JCM 9383</strain>
    </source>
</reference>
<protein>
    <submittedName>
        <fullName evidence="1">Uncharacterized protein</fullName>
    </submittedName>
</protein>
<evidence type="ECO:0000313" key="2">
    <source>
        <dbReference type="Proteomes" id="UP001500979"/>
    </source>
</evidence>
<gene>
    <name evidence="1" type="ORF">GCM10010470_01800</name>
</gene>
<comment type="caution">
    <text evidence="1">The sequence shown here is derived from an EMBL/GenBank/DDBJ whole genome shotgun (WGS) entry which is preliminary data.</text>
</comment>
<dbReference type="Proteomes" id="UP001500979">
    <property type="component" value="Unassembled WGS sequence"/>
</dbReference>
<name>A0ABN3V1H0_9PSEU</name>
<accession>A0ABN3V1H0</accession>
<evidence type="ECO:0000313" key="1">
    <source>
        <dbReference type="EMBL" id="GAA2773703.1"/>
    </source>
</evidence>
<sequence>MSVTELAREIADDFVLNEKTVRDEIEWMLGRRVAKRMPAYDGDAVAPQAADAIRTEYRLNSTF</sequence>
<organism evidence="1 2">
    <name type="scientific">Saccharopolyspora taberi</name>
    <dbReference type="NCBI Taxonomy" id="60895"/>
    <lineage>
        <taxon>Bacteria</taxon>
        <taxon>Bacillati</taxon>
        <taxon>Actinomycetota</taxon>
        <taxon>Actinomycetes</taxon>
        <taxon>Pseudonocardiales</taxon>
        <taxon>Pseudonocardiaceae</taxon>
        <taxon>Saccharopolyspora</taxon>
    </lineage>
</organism>